<comment type="caution">
    <text evidence="1">The sequence shown here is derived from an EMBL/GenBank/DDBJ whole genome shotgun (WGS) entry which is preliminary data.</text>
</comment>
<dbReference type="Proteomes" id="UP001141166">
    <property type="component" value="Unassembled WGS sequence"/>
</dbReference>
<reference evidence="1" key="1">
    <citation type="submission" date="2022-05" db="EMBL/GenBank/DDBJ databases">
        <title>Draft genome sequences of Clostridium perfringens strains isolated from Peru.</title>
        <authorList>
            <person name="Hurtado R."/>
            <person name="Lima L."/>
            <person name="Sousa T."/>
            <person name="Jaiswal A.K."/>
            <person name="Tiwari S."/>
            <person name="Maturrano L."/>
            <person name="Brenig B."/>
            <person name="Azevedo V."/>
        </authorList>
    </citation>
    <scope>NUCLEOTIDE SEQUENCE</scope>
    <source>
        <strain evidence="1">CP4</strain>
    </source>
</reference>
<proteinExistence type="predicted"/>
<protein>
    <submittedName>
        <fullName evidence="1">Uncharacterized protein</fullName>
    </submittedName>
</protein>
<gene>
    <name evidence="1" type="ORF">M3X98_14135</name>
</gene>
<organism evidence="1 2">
    <name type="scientific">Enterococcus faecium</name>
    <name type="common">Streptococcus faecium</name>
    <dbReference type="NCBI Taxonomy" id="1352"/>
    <lineage>
        <taxon>Bacteria</taxon>
        <taxon>Bacillati</taxon>
        <taxon>Bacillota</taxon>
        <taxon>Bacilli</taxon>
        <taxon>Lactobacillales</taxon>
        <taxon>Enterococcaceae</taxon>
        <taxon>Enterococcus</taxon>
    </lineage>
</organism>
<sequence>MASLEYLMKRIENTKGSEQREWVKKYEKLLSQEVMKDIEKKSKLKNNIGSII</sequence>
<accession>A0A9X3XW93</accession>
<dbReference type="RefSeq" id="WP_272471544.1">
    <property type="nucleotide sequence ID" value="NZ_JAMWMK010000047.1"/>
</dbReference>
<evidence type="ECO:0000313" key="1">
    <source>
        <dbReference type="EMBL" id="MDC4249127.1"/>
    </source>
</evidence>
<evidence type="ECO:0000313" key="2">
    <source>
        <dbReference type="Proteomes" id="UP001141166"/>
    </source>
</evidence>
<dbReference type="EMBL" id="JAMWMK010000047">
    <property type="protein sequence ID" value="MDC4249127.1"/>
    <property type="molecule type" value="Genomic_DNA"/>
</dbReference>
<name>A0A9X3XW93_ENTFC</name>
<dbReference type="AlphaFoldDB" id="A0A9X3XW93"/>